<keyword evidence="5" id="KW-1185">Reference proteome</keyword>
<proteinExistence type="predicted"/>
<feature type="non-terminal residue" evidence="4">
    <location>
        <position position="1156"/>
    </location>
</feature>
<feature type="domain" description="DUF7507" evidence="3">
    <location>
        <begin position="514"/>
        <end position="616"/>
    </location>
</feature>
<feature type="domain" description="DUF7507" evidence="3">
    <location>
        <begin position="840"/>
        <end position="935"/>
    </location>
</feature>
<dbReference type="PANTHER" id="PTHR34819:SF3">
    <property type="entry name" value="CELL SURFACE PROTEIN"/>
    <property type="match status" value="1"/>
</dbReference>
<organism evidence="4 5">
    <name type="scientific">Algoriphagus limi</name>
    <dbReference type="NCBI Taxonomy" id="2975273"/>
    <lineage>
        <taxon>Bacteria</taxon>
        <taxon>Pseudomonadati</taxon>
        <taxon>Bacteroidota</taxon>
        <taxon>Cytophagia</taxon>
        <taxon>Cytophagales</taxon>
        <taxon>Cyclobacteriaceae</taxon>
        <taxon>Algoriphagus</taxon>
    </lineage>
</organism>
<evidence type="ECO:0000313" key="5">
    <source>
        <dbReference type="Proteomes" id="UP001206788"/>
    </source>
</evidence>
<keyword evidence="1" id="KW-0472">Membrane</keyword>
<evidence type="ECO:0000313" key="4">
    <source>
        <dbReference type="EMBL" id="MCS5491213.1"/>
    </source>
</evidence>
<feature type="domain" description="DUF7507" evidence="3">
    <location>
        <begin position="630"/>
        <end position="722"/>
    </location>
</feature>
<dbReference type="InterPro" id="IPR044023">
    <property type="entry name" value="Ig_7"/>
</dbReference>
<feature type="domain" description="DUF7507" evidence="3">
    <location>
        <begin position="734"/>
        <end position="829"/>
    </location>
</feature>
<dbReference type="InterPro" id="IPR051172">
    <property type="entry name" value="Chlamydia_OmcB"/>
</dbReference>
<protein>
    <submittedName>
        <fullName evidence="4">Uncharacterized protein</fullName>
    </submittedName>
</protein>
<dbReference type="NCBIfam" id="TIGR01451">
    <property type="entry name" value="B_ant_repeat"/>
    <property type="match status" value="3"/>
</dbReference>
<sequence length="1156" mass="121209">MEGSSKYQFNPTTPSGDFFSWVKNRFTVQLSGFSWLFIFFLFIQTNAFAQTASDPVTVLMPKGGFEIDGNLLPSNNFSPFKKGGDWINSLKTASDSVVFYDSLGTIVPIERITTFRSIDLFGNGSGDNILSGKANEDPNNWSWSIGNATGKGDINNAYLHIGQDDQGNQWLIVGADRRETNGASYLDFEFFQATTELTFPDGGGNVVSTGPDGGRTQGDLQISITYSNGGSNPIIKAFRWGESSPGAGDWDYYEDTQVDYHAFTNQVDGVENPFGAFGAFEYSSYQFVEAAINVQSFLDGEGIPCQDLTIGSVLVKTKNSGSLSAELTDLIFPIEASLVFGDAAISYEGQDFCGDYAYVTQTGVQGGTYSYKAVGHLGDLVWAPTPAFPAGTIDLNASAPGEYEITYSFTTGGCDKKTKPLTIIIPKNGIEPVVLNSEFCSGSGIQAYDVTSAGNDYTLLYYDTETSNTPLGSIPSVDTDASAPGTYSVWVSQIKDGECESPRVEVSITVQTCSIALVKTGTIDMTVVAPNDRVDEGDVINYSFIVTNSGTSPINDVSITDLKVTVSGEPIAILAPGGVDNSTFTASYTLTQADIDAGTFTNTAEVSGTTLGTPVSATDDDVQTLFQNKALTLDKQVVSGDPYTSVGDQVVYDYVITNSGNVTLAGPFSVTDDRIPNIADVNGPLAPGASVTATGTYTITQADLDAGFVTNIASASGNGVTSNEDTETVNATQSPALTLDKQVVSGDPYASVGDQVVYDYVITNSGNVTLAGPFSVTDDRIPNIADVNGPLAPGASVTATGTYIITQADLDAGSVTNIASASGNSVSSNEDTETVNATQSPALTLDKQVVSGDPYASVGDQVVYDYVITNSGNVTLAGPFSVTDDRIPNIADVNGPLAPGASVTATGTYIITQSDLDAGSVTNIASASGNSVTSNEDTETVNAYQLPSIELIKDGDFNDENGNNIADVGETISYNFTVNNTGNVTLTNITISDPLVNVIGGPISSLAPGVSNNSTFTAQYVLTQQDIDFGSFTNIATVSGTAPNQAIVIDEDEHSEFFVPTPDIEINKTAAPNLVNAAGKEVTYTLTVTNTGNVTLTNVTITDPLTGFNENVGTLVPDAVVVRQTVYNVTQADIDNGSILNVATATGTNGQAQVSD</sequence>
<evidence type="ECO:0000259" key="3">
    <source>
        <dbReference type="Pfam" id="PF24346"/>
    </source>
</evidence>
<accession>A0ABT2G8Y1</accession>
<feature type="domain" description="DUF7507" evidence="3">
    <location>
        <begin position="947"/>
        <end position="1049"/>
    </location>
</feature>
<dbReference type="InterPro" id="IPR047589">
    <property type="entry name" value="DUF11_rpt"/>
</dbReference>
<feature type="domain" description="DUF7507" evidence="3">
    <location>
        <begin position="1061"/>
        <end position="1151"/>
    </location>
</feature>
<gene>
    <name evidence="4" type="ORF">NY014_12270</name>
</gene>
<dbReference type="EMBL" id="JANWGH010000002">
    <property type="protein sequence ID" value="MCS5491213.1"/>
    <property type="molecule type" value="Genomic_DNA"/>
</dbReference>
<dbReference type="Pfam" id="PF24346">
    <property type="entry name" value="DUF7507"/>
    <property type="match status" value="6"/>
</dbReference>
<reference evidence="4 5" key="1">
    <citation type="submission" date="2022-08" db="EMBL/GenBank/DDBJ databases">
        <title>Algoriphagus sp. CAU 1643 isolated from mud.</title>
        <authorList>
            <person name="Kim W."/>
        </authorList>
    </citation>
    <scope>NUCLEOTIDE SEQUENCE [LARGE SCALE GENOMIC DNA]</scope>
    <source>
        <strain evidence="4 5">CAU 1643</strain>
    </source>
</reference>
<dbReference type="PANTHER" id="PTHR34819">
    <property type="entry name" value="LARGE CYSTEINE-RICH PERIPLASMIC PROTEIN OMCB"/>
    <property type="match status" value="1"/>
</dbReference>
<feature type="transmembrane region" description="Helical" evidence="1">
    <location>
        <begin position="26"/>
        <end position="43"/>
    </location>
</feature>
<dbReference type="InterPro" id="IPR055354">
    <property type="entry name" value="DUF7507"/>
</dbReference>
<feature type="domain" description="Ig-like" evidence="2">
    <location>
        <begin position="432"/>
        <end position="511"/>
    </location>
</feature>
<comment type="caution">
    <text evidence="4">The sequence shown here is derived from an EMBL/GenBank/DDBJ whole genome shotgun (WGS) entry which is preliminary data.</text>
</comment>
<evidence type="ECO:0000259" key="2">
    <source>
        <dbReference type="Pfam" id="PF19081"/>
    </source>
</evidence>
<evidence type="ECO:0000256" key="1">
    <source>
        <dbReference type="SAM" id="Phobius"/>
    </source>
</evidence>
<dbReference type="Proteomes" id="UP001206788">
    <property type="component" value="Unassembled WGS sequence"/>
</dbReference>
<name>A0ABT2G8Y1_9BACT</name>
<dbReference type="Pfam" id="PF19081">
    <property type="entry name" value="Ig_7"/>
    <property type="match status" value="1"/>
</dbReference>
<keyword evidence="1" id="KW-1133">Transmembrane helix</keyword>
<keyword evidence="1" id="KW-0812">Transmembrane</keyword>